<accession>A0A8C2MPS3</accession>
<organism evidence="9 10">
    <name type="scientific">Cricetulus griseus</name>
    <name type="common">Chinese hamster</name>
    <name type="synonym">Cricetulus barabensis griseus</name>
    <dbReference type="NCBI Taxonomy" id="10029"/>
    <lineage>
        <taxon>Eukaryota</taxon>
        <taxon>Metazoa</taxon>
        <taxon>Chordata</taxon>
        <taxon>Craniata</taxon>
        <taxon>Vertebrata</taxon>
        <taxon>Euteleostomi</taxon>
        <taxon>Mammalia</taxon>
        <taxon>Eutheria</taxon>
        <taxon>Euarchontoglires</taxon>
        <taxon>Glires</taxon>
        <taxon>Rodentia</taxon>
        <taxon>Myomorpha</taxon>
        <taxon>Muroidea</taxon>
        <taxon>Cricetidae</taxon>
        <taxon>Cricetinae</taxon>
        <taxon>Cricetulus</taxon>
    </lineage>
</organism>
<dbReference type="GO" id="GO:0001787">
    <property type="term" value="P:natural killer cell proliferation"/>
    <property type="evidence" value="ECO:0007669"/>
    <property type="project" value="Ensembl"/>
</dbReference>
<dbReference type="PROSITE" id="PS50835">
    <property type="entry name" value="IG_LIKE"/>
    <property type="match status" value="1"/>
</dbReference>
<evidence type="ECO:0000259" key="8">
    <source>
        <dbReference type="PROSITE" id="PS50835"/>
    </source>
</evidence>
<evidence type="ECO:0000256" key="7">
    <source>
        <dbReference type="SAM" id="SignalP"/>
    </source>
</evidence>
<dbReference type="InterPro" id="IPR003599">
    <property type="entry name" value="Ig_sub"/>
</dbReference>
<name>A0A8C2MPS3_CRIGR</name>
<reference evidence="9" key="2">
    <citation type="submission" date="2025-09" db="UniProtKB">
        <authorList>
            <consortium name="Ensembl"/>
        </authorList>
    </citation>
    <scope>IDENTIFICATION</scope>
</reference>
<dbReference type="Pfam" id="PF07686">
    <property type="entry name" value="V-set"/>
    <property type="match status" value="1"/>
</dbReference>
<dbReference type="Proteomes" id="UP000694386">
    <property type="component" value="Unplaced"/>
</dbReference>
<dbReference type="Gene3D" id="2.60.40.10">
    <property type="entry name" value="Immunoglobulins"/>
    <property type="match status" value="2"/>
</dbReference>
<feature type="signal peptide" evidence="7">
    <location>
        <begin position="1"/>
        <end position="27"/>
    </location>
</feature>
<dbReference type="GO" id="GO:0032729">
    <property type="term" value="P:positive regulation of type II interferon production"/>
    <property type="evidence" value="ECO:0007669"/>
    <property type="project" value="TreeGrafter"/>
</dbReference>
<dbReference type="InterPro" id="IPR015631">
    <property type="entry name" value="CD2/SLAM_rcpt"/>
</dbReference>
<evidence type="ECO:0000313" key="10">
    <source>
        <dbReference type="Proteomes" id="UP000694386"/>
    </source>
</evidence>
<evidence type="ECO:0000256" key="3">
    <source>
        <dbReference type="ARBA" id="ARBA00023136"/>
    </source>
</evidence>
<sequence>MVVSRTPAPDSAGQMMVWLFPLVFCLGSGNEVPQSSQSPRVVNGVLGESATLLLELPAGKEASLIIWHHKGEASQDTTILIVQLNKSKTPRIIESDPKRGERLSIIQSYSLQVNNLTMADAGLYRAQITTKDPTPDFSIYKLRVFERLSNLEITNHTRLFENGTCEIHLTCIAENPNQTVSVGWRTSGSISLGEPNLTVSWDPKNSNDQSYTCQAENAVSNLSVSVSAQSLCKGVLPEKNLQWHQTFIIIGTLLAIVVVCLVIWKQPCSPTTDNSSQNTDTPGSPGSNTVYAQVTHPVQEMEIPKSIKNDSMTIYSIVNHSREDQYS</sequence>
<reference evidence="9" key="1">
    <citation type="submission" date="2025-08" db="UniProtKB">
        <authorList>
            <consortium name="Ensembl"/>
        </authorList>
    </citation>
    <scope>IDENTIFICATION</scope>
</reference>
<proteinExistence type="predicted"/>
<evidence type="ECO:0000256" key="4">
    <source>
        <dbReference type="ARBA" id="ARBA00023180"/>
    </source>
</evidence>
<dbReference type="Ensembl" id="ENSCGRT00001026518.1">
    <property type="protein sequence ID" value="ENSCGRP00001022273.1"/>
    <property type="gene ID" value="ENSCGRG00001020856.1"/>
</dbReference>
<comment type="subcellular location">
    <subcellularLocation>
        <location evidence="1">Membrane</location>
    </subcellularLocation>
</comment>
<dbReference type="SUPFAM" id="SSF48726">
    <property type="entry name" value="Immunoglobulin"/>
    <property type="match status" value="1"/>
</dbReference>
<evidence type="ECO:0000256" key="1">
    <source>
        <dbReference type="ARBA" id="ARBA00004370"/>
    </source>
</evidence>
<keyword evidence="2 7" id="KW-0732">Signal</keyword>
<evidence type="ECO:0000256" key="2">
    <source>
        <dbReference type="ARBA" id="ARBA00022729"/>
    </source>
</evidence>
<dbReference type="GO" id="GO:0001779">
    <property type="term" value="P:natural killer cell differentiation"/>
    <property type="evidence" value="ECO:0007669"/>
    <property type="project" value="Ensembl"/>
</dbReference>
<keyword evidence="6" id="KW-1133">Transmembrane helix</keyword>
<dbReference type="GO" id="GO:0072540">
    <property type="term" value="P:T-helper 17 cell lineage commitment"/>
    <property type="evidence" value="ECO:0007669"/>
    <property type="project" value="TreeGrafter"/>
</dbReference>
<dbReference type="InterPro" id="IPR007110">
    <property type="entry name" value="Ig-like_dom"/>
</dbReference>
<dbReference type="PANTHER" id="PTHR12080:SF16">
    <property type="entry name" value="SLAM FAMILY MEMBER 6"/>
    <property type="match status" value="1"/>
</dbReference>
<feature type="transmembrane region" description="Helical" evidence="6">
    <location>
        <begin position="243"/>
        <end position="264"/>
    </location>
</feature>
<feature type="domain" description="Ig-like" evidence="8">
    <location>
        <begin position="135"/>
        <end position="225"/>
    </location>
</feature>
<keyword evidence="3 6" id="KW-0472">Membrane</keyword>
<evidence type="ECO:0000256" key="6">
    <source>
        <dbReference type="SAM" id="Phobius"/>
    </source>
</evidence>
<dbReference type="PANTHER" id="PTHR12080">
    <property type="entry name" value="SIGNALING LYMPHOCYTIC ACTIVATION MOLECULE"/>
    <property type="match status" value="1"/>
</dbReference>
<dbReference type="InterPro" id="IPR036179">
    <property type="entry name" value="Ig-like_dom_sf"/>
</dbReference>
<dbReference type="GO" id="GO:0009897">
    <property type="term" value="C:external side of plasma membrane"/>
    <property type="evidence" value="ECO:0007669"/>
    <property type="project" value="TreeGrafter"/>
</dbReference>
<evidence type="ECO:0000313" key="9">
    <source>
        <dbReference type="Ensembl" id="ENSCGRP00001022273.1"/>
    </source>
</evidence>
<dbReference type="SMART" id="SM00409">
    <property type="entry name" value="IG"/>
    <property type="match status" value="1"/>
</dbReference>
<dbReference type="InterPro" id="IPR013783">
    <property type="entry name" value="Ig-like_fold"/>
</dbReference>
<feature type="region of interest" description="Disordered" evidence="5">
    <location>
        <begin position="269"/>
        <end position="290"/>
    </location>
</feature>
<protein>
    <submittedName>
        <fullName evidence="9">SLAM family member 6</fullName>
    </submittedName>
</protein>
<evidence type="ECO:0000256" key="5">
    <source>
        <dbReference type="SAM" id="MobiDB-lite"/>
    </source>
</evidence>
<dbReference type="InterPro" id="IPR013106">
    <property type="entry name" value="Ig_V-set"/>
</dbReference>
<dbReference type="AlphaFoldDB" id="A0A8C2MPS3"/>
<keyword evidence="4" id="KW-0325">Glycoprotein</keyword>
<feature type="chain" id="PRO_5034102354" evidence="7">
    <location>
        <begin position="28"/>
        <end position="327"/>
    </location>
</feature>
<keyword evidence="6" id="KW-0812">Transmembrane</keyword>